<keyword evidence="3" id="KW-1185">Reference proteome</keyword>
<accession>A0AAN7AIB2</accession>
<protein>
    <recommendedName>
        <fullName evidence="1">Heterokaryon incompatibility domain-containing protein</fullName>
    </recommendedName>
</protein>
<evidence type="ECO:0000259" key="1">
    <source>
        <dbReference type="Pfam" id="PF06985"/>
    </source>
</evidence>
<evidence type="ECO:0000313" key="2">
    <source>
        <dbReference type="EMBL" id="KAK4188303.1"/>
    </source>
</evidence>
<dbReference type="Proteomes" id="UP001302126">
    <property type="component" value="Unassembled WGS sequence"/>
</dbReference>
<comment type="caution">
    <text evidence="2">The sequence shown here is derived from an EMBL/GenBank/DDBJ whole genome shotgun (WGS) entry which is preliminary data.</text>
</comment>
<dbReference type="AlphaFoldDB" id="A0AAN7AIB2"/>
<name>A0AAN7AIB2_9PEZI</name>
<dbReference type="PANTHER" id="PTHR33112">
    <property type="entry name" value="DOMAIN PROTEIN, PUTATIVE-RELATED"/>
    <property type="match status" value="1"/>
</dbReference>
<reference evidence="2" key="2">
    <citation type="submission" date="2023-05" db="EMBL/GenBank/DDBJ databases">
        <authorList>
            <consortium name="Lawrence Berkeley National Laboratory"/>
            <person name="Steindorff A."/>
            <person name="Hensen N."/>
            <person name="Bonometti L."/>
            <person name="Westerberg I."/>
            <person name="Brannstrom I.O."/>
            <person name="Guillou S."/>
            <person name="Cros-Aarteil S."/>
            <person name="Calhoun S."/>
            <person name="Haridas S."/>
            <person name="Kuo A."/>
            <person name="Mondo S."/>
            <person name="Pangilinan J."/>
            <person name="Riley R."/>
            <person name="Labutti K."/>
            <person name="Andreopoulos B."/>
            <person name="Lipzen A."/>
            <person name="Chen C."/>
            <person name="Yanf M."/>
            <person name="Daum C."/>
            <person name="Ng V."/>
            <person name="Clum A."/>
            <person name="Ohm R."/>
            <person name="Martin F."/>
            <person name="Silar P."/>
            <person name="Natvig D."/>
            <person name="Lalanne C."/>
            <person name="Gautier V."/>
            <person name="Ament-Velasquez S.L."/>
            <person name="Kruys A."/>
            <person name="Hutchinson M.I."/>
            <person name="Powell A.J."/>
            <person name="Barry K."/>
            <person name="Miller A.N."/>
            <person name="Grigoriev I.V."/>
            <person name="Debuchy R."/>
            <person name="Gladieux P."/>
            <person name="Thoren M.H."/>
            <person name="Johannesson H."/>
        </authorList>
    </citation>
    <scope>NUCLEOTIDE SEQUENCE</scope>
    <source>
        <strain evidence="2">PSN309</strain>
    </source>
</reference>
<dbReference type="Pfam" id="PF06985">
    <property type="entry name" value="HET"/>
    <property type="match status" value="1"/>
</dbReference>
<dbReference type="PANTHER" id="PTHR33112:SF16">
    <property type="entry name" value="HETEROKARYON INCOMPATIBILITY DOMAIN-CONTAINING PROTEIN"/>
    <property type="match status" value="1"/>
</dbReference>
<dbReference type="EMBL" id="MU864390">
    <property type="protein sequence ID" value="KAK4188303.1"/>
    <property type="molecule type" value="Genomic_DNA"/>
</dbReference>
<feature type="non-terminal residue" evidence="2">
    <location>
        <position position="1"/>
    </location>
</feature>
<gene>
    <name evidence="2" type="ORF">QBC35DRAFT_550052</name>
</gene>
<reference evidence="2" key="1">
    <citation type="journal article" date="2023" name="Mol. Phylogenet. Evol.">
        <title>Genome-scale phylogeny and comparative genomics of the fungal order Sordariales.</title>
        <authorList>
            <person name="Hensen N."/>
            <person name="Bonometti L."/>
            <person name="Westerberg I."/>
            <person name="Brannstrom I.O."/>
            <person name="Guillou S."/>
            <person name="Cros-Aarteil S."/>
            <person name="Calhoun S."/>
            <person name="Haridas S."/>
            <person name="Kuo A."/>
            <person name="Mondo S."/>
            <person name="Pangilinan J."/>
            <person name="Riley R."/>
            <person name="LaButti K."/>
            <person name="Andreopoulos B."/>
            <person name="Lipzen A."/>
            <person name="Chen C."/>
            <person name="Yan M."/>
            <person name="Daum C."/>
            <person name="Ng V."/>
            <person name="Clum A."/>
            <person name="Steindorff A."/>
            <person name="Ohm R.A."/>
            <person name="Martin F."/>
            <person name="Silar P."/>
            <person name="Natvig D.O."/>
            <person name="Lalanne C."/>
            <person name="Gautier V."/>
            <person name="Ament-Velasquez S.L."/>
            <person name="Kruys A."/>
            <person name="Hutchinson M.I."/>
            <person name="Powell A.J."/>
            <person name="Barry K."/>
            <person name="Miller A.N."/>
            <person name="Grigoriev I.V."/>
            <person name="Debuchy R."/>
            <person name="Gladieux P."/>
            <person name="Hiltunen Thoren M."/>
            <person name="Johannesson H."/>
        </authorList>
    </citation>
    <scope>NUCLEOTIDE SEQUENCE</scope>
    <source>
        <strain evidence="2">PSN309</strain>
    </source>
</reference>
<dbReference type="InterPro" id="IPR010730">
    <property type="entry name" value="HET"/>
</dbReference>
<proteinExistence type="predicted"/>
<evidence type="ECO:0000313" key="3">
    <source>
        <dbReference type="Proteomes" id="UP001302126"/>
    </source>
</evidence>
<sequence length="293" mass="33443">TTKENIDQHYRGILVESLPKTIADAIRICQELQIPYLWADSLCIIQWDKDEFGREGYRMDSICSGSHLTIYAKGAASCKDGFLGKQKFGYDEWQYLAPKGLVTPSGMEFPIRKGEVVETLKPLDTHAWCFQEEILPKRQLVYGGDEIELPQPVSVLEYGPSLVENGRGVCVYRVKIPVRPPEYCKAPKRRKWESLVQQYWQRLLTVPTDKLMAIAGVARRILRMTATGAISTEDNYYAGVWGKELAQQLLWWSTGNPFSTASKHLRLHNGVPSWSWASIQGPVSYIERPYGWR</sequence>
<feature type="domain" description="Heterokaryon incompatibility" evidence="1">
    <location>
        <begin position="6"/>
        <end position="132"/>
    </location>
</feature>
<organism evidence="2 3">
    <name type="scientific">Podospora australis</name>
    <dbReference type="NCBI Taxonomy" id="1536484"/>
    <lineage>
        <taxon>Eukaryota</taxon>
        <taxon>Fungi</taxon>
        <taxon>Dikarya</taxon>
        <taxon>Ascomycota</taxon>
        <taxon>Pezizomycotina</taxon>
        <taxon>Sordariomycetes</taxon>
        <taxon>Sordariomycetidae</taxon>
        <taxon>Sordariales</taxon>
        <taxon>Podosporaceae</taxon>
        <taxon>Podospora</taxon>
    </lineage>
</organism>